<evidence type="ECO:0000256" key="1">
    <source>
        <dbReference type="SAM" id="MobiDB-lite"/>
    </source>
</evidence>
<feature type="region of interest" description="Disordered" evidence="1">
    <location>
        <begin position="151"/>
        <end position="259"/>
    </location>
</feature>
<reference evidence="3" key="1">
    <citation type="submission" date="2016-11" db="EMBL/GenBank/DDBJ databases">
        <title>The genome sequence of Colletotrichum cuscutae.</title>
        <authorList>
            <person name="Baroncelli R."/>
        </authorList>
    </citation>
    <scope>NUCLEOTIDE SEQUENCE</scope>
    <source>
        <strain evidence="3">IMI 304802</strain>
    </source>
</reference>
<dbReference type="EMBL" id="MPDP01000065">
    <property type="protein sequence ID" value="KAK1486052.1"/>
    <property type="molecule type" value="Genomic_DNA"/>
</dbReference>
<name>A0AAI9VIG1_9PEZI</name>
<evidence type="ECO:0000256" key="2">
    <source>
        <dbReference type="SAM" id="Phobius"/>
    </source>
</evidence>
<accession>A0AAI9VIG1</accession>
<evidence type="ECO:0000313" key="4">
    <source>
        <dbReference type="Proteomes" id="UP001239213"/>
    </source>
</evidence>
<feature type="compositionally biased region" description="Pro residues" evidence="1">
    <location>
        <begin position="207"/>
        <end position="219"/>
    </location>
</feature>
<sequence length="259" mass="29116">MPGRVPQRSTVYAFRIICIYIYMVYQSNIIFPTWRGVLRRERHDSSRRERTGNARLSFFLLLVSFLFSSIEKSPRRRILTLASSPVPSTKLGTTTLSLPLSIAIAFLQREVVSIPYGTHSLRLFPKPSSICHVPLSPNLQASKDALPHASTKLKKTRFPGPYRGRSFDVQSAPSNRAPPRTKEGEEGKGFPSSRWLSHLPTSHSAPSLPPVEQVPPTPNPNLQKRLLPHTATVQSDMPETREHANVKKDEKERADGISY</sequence>
<feature type="transmembrane region" description="Helical" evidence="2">
    <location>
        <begin position="12"/>
        <end position="31"/>
    </location>
</feature>
<dbReference type="Proteomes" id="UP001239213">
    <property type="component" value="Unassembled WGS sequence"/>
</dbReference>
<keyword evidence="2" id="KW-0812">Transmembrane</keyword>
<feature type="transmembrane region" description="Helical" evidence="2">
    <location>
        <begin position="52"/>
        <end position="70"/>
    </location>
</feature>
<dbReference type="AlphaFoldDB" id="A0AAI9VIG1"/>
<evidence type="ECO:0000313" key="3">
    <source>
        <dbReference type="EMBL" id="KAK1486052.1"/>
    </source>
</evidence>
<comment type="caution">
    <text evidence="3">The sequence shown here is derived from an EMBL/GenBank/DDBJ whole genome shotgun (WGS) entry which is preliminary data.</text>
</comment>
<keyword evidence="2" id="KW-1133">Transmembrane helix</keyword>
<keyword evidence="4" id="KW-1185">Reference proteome</keyword>
<gene>
    <name evidence="3" type="ORF">CCUS01_15249</name>
</gene>
<protein>
    <submittedName>
        <fullName evidence="3">Uncharacterized protein</fullName>
    </submittedName>
</protein>
<feature type="compositionally biased region" description="Basic and acidic residues" evidence="1">
    <location>
        <begin position="238"/>
        <end position="259"/>
    </location>
</feature>
<proteinExistence type="predicted"/>
<keyword evidence="2" id="KW-0472">Membrane</keyword>
<organism evidence="3 4">
    <name type="scientific">Colletotrichum cuscutae</name>
    <dbReference type="NCBI Taxonomy" id="1209917"/>
    <lineage>
        <taxon>Eukaryota</taxon>
        <taxon>Fungi</taxon>
        <taxon>Dikarya</taxon>
        <taxon>Ascomycota</taxon>
        <taxon>Pezizomycotina</taxon>
        <taxon>Sordariomycetes</taxon>
        <taxon>Hypocreomycetidae</taxon>
        <taxon>Glomerellales</taxon>
        <taxon>Glomerellaceae</taxon>
        <taxon>Colletotrichum</taxon>
        <taxon>Colletotrichum acutatum species complex</taxon>
    </lineage>
</organism>